<protein>
    <submittedName>
        <fullName evidence="1">Response regulator</fullName>
    </submittedName>
</protein>
<proteinExistence type="predicted"/>
<dbReference type="InterPro" id="IPR011006">
    <property type="entry name" value="CheY-like_superfamily"/>
</dbReference>
<evidence type="ECO:0000313" key="1">
    <source>
        <dbReference type="EMBL" id="MQN32682.1"/>
    </source>
</evidence>
<name>A0AAW9T969_9BACT</name>
<comment type="caution">
    <text evidence="1">The sequence shown here is derived from an EMBL/GenBank/DDBJ whole genome shotgun (WGS) entry which is preliminary data.</text>
</comment>
<dbReference type="Gene3D" id="3.40.50.2300">
    <property type="match status" value="1"/>
</dbReference>
<gene>
    <name evidence="1" type="ORF">F7D90_12170</name>
</gene>
<evidence type="ECO:0000313" key="2">
    <source>
        <dbReference type="Proteomes" id="UP000420707"/>
    </source>
</evidence>
<reference evidence="2" key="1">
    <citation type="submission" date="2019-09" db="EMBL/GenBank/DDBJ databases">
        <title>Distinct polysaccharide growth profiles of human intestinal Prevotella copri isolates.</title>
        <authorList>
            <person name="Fehlner-Peach H."/>
            <person name="Magnabosco C."/>
            <person name="Raghavan V."/>
            <person name="Scher J.U."/>
            <person name="Tett A."/>
            <person name="Cox L.M."/>
            <person name="Gottsegen C."/>
            <person name="Watters A."/>
            <person name="Wiltshire- Gordon J.D."/>
            <person name="Segata N."/>
            <person name="Bonneau R."/>
            <person name="Littman D.R."/>
        </authorList>
    </citation>
    <scope>NUCLEOTIDE SEQUENCE [LARGE SCALE GENOMIC DNA]</scope>
    <source>
        <strain evidence="2">iAP146</strain>
    </source>
</reference>
<dbReference type="SUPFAM" id="SSF52172">
    <property type="entry name" value="CheY-like"/>
    <property type="match status" value="1"/>
</dbReference>
<dbReference type="EMBL" id="VZCR01000080">
    <property type="protein sequence ID" value="MQN32682.1"/>
    <property type="molecule type" value="Genomic_DNA"/>
</dbReference>
<dbReference type="RefSeq" id="WP_153084832.1">
    <property type="nucleotide sequence ID" value="NZ_VZAM01000008.1"/>
</dbReference>
<organism evidence="1 2">
    <name type="scientific">Segatella copri</name>
    <dbReference type="NCBI Taxonomy" id="165179"/>
    <lineage>
        <taxon>Bacteria</taxon>
        <taxon>Pseudomonadati</taxon>
        <taxon>Bacteroidota</taxon>
        <taxon>Bacteroidia</taxon>
        <taxon>Bacteroidales</taxon>
        <taxon>Prevotellaceae</taxon>
        <taxon>Segatella</taxon>
    </lineage>
</organism>
<dbReference type="AlphaFoldDB" id="A0AAW9T969"/>
<sequence length="126" mass="14377">MNKILIIENEYASVKDAFDTANILGFDSSLEIEHIDKSQDVPYHRLNEFVTIFVDISLATKSSMDGYGIITKIKEQFGDFNYHKIVVISGSSKVQEGLENRGFGDIRLLTKPLFFEDLINEIQKRT</sequence>
<dbReference type="Proteomes" id="UP000420707">
    <property type="component" value="Unassembled WGS sequence"/>
</dbReference>
<accession>A0AAW9T969</accession>